<evidence type="ECO:0008006" key="3">
    <source>
        <dbReference type="Google" id="ProtNLM"/>
    </source>
</evidence>
<dbReference type="Proteomes" id="UP000471409">
    <property type="component" value="Unassembled WGS sequence"/>
</dbReference>
<name>A0A6P0DJM7_RHILE</name>
<evidence type="ECO:0000313" key="1">
    <source>
        <dbReference type="EMBL" id="NEK52233.1"/>
    </source>
</evidence>
<protein>
    <recommendedName>
        <fullName evidence="3">MAE-28990/MAE-18760-like HEPN domain-containing protein</fullName>
    </recommendedName>
</protein>
<sequence length="70" mass="7899">MRNLVDQARKTGVLPRQVSWGQSRLDAFDALTEIRNALSHGTSDIHTPGMALPFLELCAQWIDHVYQQPP</sequence>
<evidence type="ECO:0000313" key="2">
    <source>
        <dbReference type="Proteomes" id="UP000471409"/>
    </source>
</evidence>
<dbReference type="AlphaFoldDB" id="A0A6P0DJM7"/>
<reference evidence="1 2" key="1">
    <citation type="submission" date="2020-01" db="EMBL/GenBank/DDBJ databases">
        <title>Rhizobium genotypes associated with high levels of biological nitrogen fixation by grain legumes in a temperate-maritime cropping system.</title>
        <authorList>
            <person name="Maluk M."/>
            <person name="Francesc Ferrando Molina F."/>
            <person name="Lopez Del Egido L."/>
            <person name="Lafos M."/>
            <person name="Langarica-Fuentes A."/>
            <person name="Gebre Yohannes G."/>
            <person name="Young M.W."/>
            <person name="Martin P."/>
            <person name="Gantlett R."/>
            <person name="Kenicer G."/>
            <person name="Hawes C."/>
            <person name="Begg G.S."/>
            <person name="Quilliam R.S."/>
            <person name="Squire G.R."/>
            <person name="Poole P.S."/>
            <person name="Young P.W."/>
            <person name="Iannetta P.M."/>
            <person name="James E.K."/>
        </authorList>
    </citation>
    <scope>NUCLEOTIDE SEQUENCE [LARGE SCALE GENOMIC DNA]</scope>
    <source>
        <strain evidence="1 2">JHI944</strain>
    </source>
</reference>
<gene>
    <name evidence="1" type="ORF">GUK36_22670</name>
</gene>
<dbReference type="RefSeq" id="WP_164000055.1">
    <property type="nucleotide sequence ID" value="NZ_WXXP01000010.1"/>
</dbReference>
<proteinExistence type="predicted"/>
<accession>A0A6P0DJM7</accession>
<organism evidence="1 2">
    <name type="scientific">Rhizobium leguminosarum</name>
    <dbReference type="NCBI Taxonomy" id="384"/>
    <lineage>
        <taxon>Bacteria</taxon>
        <taxon>Pseudomonadati</taxon>
        <taxon>Pseudomonadota</taxon>
        <taxon>Alphaproteobacteria</taxon>
        <taxon>Hyphomicrobiales</taxon>
        <taxon>Rhizobiaceae</taxon>
        <taxon>Rhizobium/Agrobacterium group</taxon>
        <taxon>Rhizobium</taxon>
    </lineage>
</organism>
<dbReference type="EMBL" id="WXXP01000010">
    <property type="protein sequence ID" value="NEK52233.1"/>
    <property type="molecule type" value="Genomic_DNA"/>
</dbReference>
<comment type="caution">
    <text evidence="1">The sequence shown here is derived from an EMBL/GenBank/DDBJ whole genome shotgun (WGS) entry which is preliminary data.</text>
</comment>